<dbReference type="AlphaFoldDB" id="A0A246DKM1"/>
<accession>A0A246DKM1</accession>
<evidence type="ECO:0000256" key="3">
    <source>
        <dbReference type="SAM" id="SignalP"/>
    </source>
</evidence>
<dbReference type="InterPro" id="IPR001638">
    <property type="entry name" value="Solute-binding_3/MltF_N"/>
</dbReference>
<sequence>MTRRLILGSLSFAIASACVTQAFAGGLMDRISTGKSIRIGFASEPPYGFPGENNEPLGIVNTYVVEVLRRMGYKNIEPVVTDWGGLIPGLQAGRFDVITGGLAILQARCANITFSEPMMKSPVALLVKPGNPEKISSFEDIAGKGLTMVTGAGYSMIGYAKKEGVPETNIMQVPGPTEIVAAVVAERASAGVADYLSLREIAKKVGDKIEITDPDAMPEWTANYVGVGFNNDDKDFVAKFNAAQKLYLGTPAMMDALATYGYDEKMLPGDKSSEWLCSNR</sequence>
<proteinExistence type="predicted"/>
<evidence type="ECO:0000256" key="1">
    <source>
        <dbReference type="ARBA" id="ARBA00004418"/>
    </source>
</evidence>
<evidence type="ECO:0000313" key="6">
    <source>
        <dbReference type="Proteomes" id="UP000197269"/>
    </source>
</evidence>
<dbReference type="Pfam" id="PF00497">
    <property type="entry name" value="SBP_bac_3"/>
    <property type="match status" value="1"/>
</dbReference>
<evidence type="ECO:0000259" key="4">
    <source>
        <dbReference type="SMART" id="SM00062"/>
    </source>
</evidence>
<protein>
    <submittedName>
        <fullName evidence="5">Ectoine/hydroxyectoine ABC transporter substrate-binding protein EhuB</fullName>
    </submittedName>
</protein>
<dbReference type="GO" id="GO:0042597">
    <property type="term" value="C:periplasmic space"/>
    <property type="evidence" value="ECO:0007669"/>
    <property type="project" value="UniProtKB-SubCell"/>
</dbReference>
<dbReference type="PROSITE" id="PS51257">
    <property type="entry name" value="PROKAR_LIPOPROTEIN"/>
    <property type="match status" value="1"/>
</dbReference>
<dbReference type="Gene3D" id="3.40.190.10">
    <property type="entry name" value="Periplasmic binding protein-like II"/>
    <property type="match status" value="2"/>
</dbReference>
<reference evidence="5 6" key="1">
    <citation type="submission" date="2017-03" db="EMBL/GenBank/DDBJ databases">
        <title>Genome of strain Rhizobium sp. CNPSo 668.</title>
        <authorList>
            <person name="Ribeiro R."/>
        </authorList>
    </citation>
    <scope>NUCLEOTIDE SEQUENCE [LARGE SCALE GENOMIC DNA]</scope>
    <source>
        <strain evidence="5 6">CNPSo 668</strain>
    </source>
</reference>
<dbReference type="EMBL" id="MXPU01000045">
    <property type="protein sequence ID" value="OWO89471.1"/>
    <property type="molecule type" value="Genomic_DNA"/>
</dbReference>
<name>A0A246DKM1_9HYPH</name>
<dbReference type="PANTHER" id="PTHR35936">
    <property type="entry name" value="MEMBRANE-BOUND LYTIC MUREIN TRANSGLYCOSYLASE F"/>
    <property type="match status" value="1"/>
</dbReference>
<feature type="signal peptide" evidence="3">
    <location>
        <begin position="1"/>
        <end position="24"/>
    </location>
</feature>
<organism evidence="5 6">
    <name type="scientific">Rhizobium esperanzae</name>
    <dbReference type="NCBI Taxonomy" id="1967781"/>
    <lineage>
        <taxon>Bacteria</taxon>
        <taxon>Pseudomonadati</taxon>
        <taxon>Pseudomonadota</taxon>
        <taxon>Alphaproteobacteria</taxon>
        <taxon>Hyphomicrobiales</taxon>
        <taxon>Rhizobiaceae</taxon>
        <taxon>Rhizobium/Agrobacterium group</taxon>
        <taxon>Rhizobium</taxon>
    </lineage>
</organism>
<dbReference type="PANTHER" id="PTHR35936:SF19">
    <property type="entry name" value="AMINO-ACID-BINDING PROTEIN YXEM-RELATED"/>
    <property type="match status" value="1"/>
</dbReference>
<evidence type="ECO:0000256" key="2">
    <source>
        <dbReference type="ARBA" id="ARBA00022729"/>
    </source>
</evidence>
<dbReference type="Proteomes" id="UP000197269">
    <property type="component" value="Unassembled WGS sequence"/>
</dbReference>
<feature type="domain" description="Solute-binding protein family 3/N-terminal" evidence="4">
    <location>
        <begin position="36"/>
        <end position="251"/>
    </location>
</feature>
<dbReference type="SMART" id="SM00062">
    <property type="entry name" value="PBPb"/>
    <property type="match status" value="1"/>
</dbReference>
<feature type="chain" id="PRO_5012715566" evidence="3">
    <location>
        <begin position="25"/>
        <end position="280"/>
    </location>
</feature>
<evidence type="ECO:0000313" key="5">
    <source>
        <dbReference type="EMBL" id="OWO89471.1"/>
    </source>
</evidence>
<comment type="subcellular location">
    <subcellularLocation>
        <location evidence="1">Periplasm</location>
    </subcellularLocation>
</comment>
<gene>
    <name evidence="5" type="ORF">B5E41_30525</name>
</gene>
<comment type="caution">
    <text evidence="5">The sequence shown here is derived from an EMBL/GenBank/DDBJ whole genome shotgun (WGS) entry which is preliminary data.</text>
</comment>
<dbReference type="SUPFAM" id="SSF53850">
    <property type="entry name" value="Periplasmic binding protein-like II"/>
    <property type="match status" value="1"/>
</dbReference>
<keyword evidence="2 3" id="KW-0732">Signal</keyword>